<name>A0A2G5DG90_AQUCA</name>
<gene>
    <name evidence="1" type="ORF">AQUCO_02000172v1</name>
</gene>
<evidence type="ECO:0000313" key="1">
    <source>
        <dbReference type="EMBL" id="PIA42540.1"/>
    </source>
</evidence>
<dbReference type="InterPro" id="IPR006734">
    <property type="entry name" value="PLATZ"/>
</dbReference>
<protein>
    <recommendedName>
        <fullName evidence="3">B box-type domain-containing protein</fullName>
    </recommendedName>
</protein>
<dbReference type="OrthoDB" id="10400807at2759"/>
<dbReference type="Pfam" id="PF04640">
    <property type="entry name" value="PLATZ"/>
    <property type="match status" value="1"/>
</dbReference>
<dbReference type="InParanoid" id="A0A2G5DG90"/>
<keyword evidence="2" id="KW-1185">Reference proteome</keyword>
<dbReference type="AlphaFoldDB" id="A0A2G5DG90"/>
<organism evidence="1 2">
    <name type="scientific">Aquilegia coerulea</name>
    <name type="common">Rocky mountain columbine</name>
    <dbReference type="NCBI Taxonomy" id="218851"/>
    <lineage>
        <taxon>Eukaryota</taxon>
        <taxon>Viridiplantae</taxon>
        <taxon>Streptophyta</taxon>
        <taxon>Embryophyta</taxon>
        <taxon>Tracheophyta</taxon>
        <taxon>Spermatophyta</taxon>
        <taxon>Magnoliopsida</taxon>
        <taxon>Ranunculales</taxon>
        <taxon>Ranunculaceae</taxon>
        <taxon>Thalictroideae</taxon>
        <taxon>Aquilegia</taxon>
    </lineage>
</organism>
<dbReference type="PANTHER" id="PTHR31065:SF35">
    <property type="entry name" value="PLATZ TRANSCRIPTION FACTOR FAMILY PROTEIN"/>
    <property type="match status" value="1"/>
</dbReference>
<evidence type="ECO:0000313" key="2">
    <source>
        <dbReference type="Proteomes" id="UP000230069"/>
    </source>
</evidence>
<reference evidence="1 2" key="1">
    <citation type="submission" date="2017-09" db="EMBL/GenBank/DDBJ databases">
        <title>WGS assembly of Aquilegia coerulea Goldsmith.</title>
        <authorList>
            <person name="Hodges S."/>
            <person name="Kramer E."/>
            <person name="Nordborg M."/>
            <person name="Tomkins J."/>
            <person name="Borevitz J."/>
            <person name="Derieg N."/>
            <person name="Yan J."/>
            <person name="Mihaltcheva S."/>
            <person name="Hayes R.D."/>
            <person name="Rokhsar D."/>
        </authorList>
    </citation>
    <scope>NUCLEOTIDE SEQUENCE [LARGE SCALE GENOMIC DNA]</scope>
    <source>
        <strain evidence="2">cv. Goldsmith</strain>
    </source>
</reference>
<dbReference type="STRING" id="218851.A0A2G5DG90"/>
<proteinExistence type="predicted"/>
<accession>A0A2G5DG90</accession>
<dbReference type="EMBL" id="KZ305037">
    <property type="protein sequence ID" value="PIA42540.1"/>
    <property type="molecule type" value="Genomic_DNA"/>
</dbReference>
<dbReference type="SUPFAM" id="SSF57845">
    <property type="entry name" value="B-box zinc-binding domain"/>
    <property type="match status" value="1"/>
</dbReference>
<sequence length="151" mass="17611">MVSMQKDVDDLGLPWLNPLLKATYFINCEFHWGFKSSECNMFCLDCMGNPFCSHCLMDHEDHRVVQVNDIQNYINISGVQTYISKRAERIVYLNERPRIFSYQRRPSTCEICCRSLPGSVRFCSLSCKVRGQNKSFKKGSEDKHEQEQPNN</sequence>
<dbReference type="Proteomes" id="UP000230069">
    <property type="component" value="Unassembled WGS sequence"/>
</dbReference>
<dbReference type="PANTHER" id="PTHR31065">
    <property type="entry name" value="PLATZ TRANSCRIPTION FACTOR FAMILY PROTEIN"/>
    <property type="match status" value="1"/>
</dbReference>
<evidence type="ECO:0008006" key="3">
    <source>
        <dbReference type="Google" id="ProtNLM"/>
    </source>
</evidence>